<dbReference type="PIRSF" id="PIRSF000126">
    <property type="entry name" value="11-beta-HSD1"/>
    <property type="match status" value="1"/>
</dbReference>
<name>A0ABQ1Q9I9_9BACI</name>
<comment type="similarity">
    <text evidence="1 3">Belongs to the short-chain dehydrogenases/reductases (SDR) family.</text>
</comment>
<proteinExistence type="inferred from homology"/>
<gene>
    <name evidence="4" type="primary">dltE</name>
    <name evidence="4" type="ORF">GCM10011389_29750</name>
</gene>
<keyword evidence="2" id="KW-0560">Oxidoreductase</keyword>
<evidence type="ECO:0000313" key="4">
    <source>
        <dbReference type="EMBL" id="GGD20161.1"/>
    </source>
</evidence>
<dbReference type="PANTHER" id="PTHR44196:SF2">
    <property type="entry name" value="SHORT-CHAIN DEHYDROGENASE-RELATED"/>
    <property type="match status" value="1"/>
</dbReference>
<reference evidence="5" key="1">
    <citation type="journal article" date="2019" name="Int. J. Syst. Evol. Microbiol.">
        <title>The Global Catalogue of Microorganisms (GCM) 10K type strain sequencing project: providing services to taxonomists for standard genome sequencing and annotation.</title>
        <authorList>
            <consortium name="The Broad Institute Genomics Platform"/>
            <consortium name="The Broad Institute Genome Sequencing Center for Infectious Disease"/>
            <person name="Wu L."/>
            <person name="Ma J."/>
        </authorList>
    </citation>
    <scope>NUCLEOTIDE SEQUENCE [LARGE SCALE GENOMIC DNA]</scope>
    <source>
        <strain evidence="5">CGMCC 1.15353</strain>
    </source>
</reference>
<protein>
    <submittedName>
        <fullName evidence="4">Short-chain dehydrogenase</fullName>
    </submittedName>
</protein>
<dbReference type="PRINTS" id="PR00081">
    <property type="entry name" value="GDHRDH"/>
</dbReference>
<comment type="caution">
    <text evidence="4">The sequence shown here is derived from an EMBL/GenBank/DDBJ whole genome shotgun (WGS) entry which is preliminary data.</text>
</comment>
<dbReference type="Pfam" id="PF00106">
    <property type="entry name" value="adh_short"/>
    <property type="match status" value="1"/>
</dbReference>
<evidence type="ECO:0000256" key="1">
    <source>
        <dbReference type="ARBA" id="ARBA00006484"/>
    </source>
</evidence>
<dbReference type="Gene3D" id="3.40.50.720">
    <property type="entry name" value="NAD(P)-binding Rossmann-like Domain"/>
    <property type="match status" value="1"/>
</dbReference>
<dbReference type="InterPro" id="IPR002347">
    <property type="entry name" value="SDR_fam"/>
</dbReference>
<dbReference type="InterPro" id="IPR036291">
    <property type="entry name" value="NAD(P)-bd_dom_sf"/>
</dbReference>
<organism evidence="4 5">
    <name type="scientific">Pontibacillus salipaludis</name>
    <dbReference type="NCBI Taxonomy" id="1697394"/>
    <lineage>
        <taxon>Bacteria</taxon>
        <taxon>Bacillati</taxon>
        <taxon>Bacillota</taxon>
        <taxon>Bacilli</taxon>
        <taxon>Bacillales</taxon>
        <taxon>Bacillaceae</taxon>
        <taxon>Pontibacillus</taxon>
    </lineage>
</organism>
<dbReference type="RefSeq" id="WP_188655094.1">
    <property type="nucleotide sequence ID" value="NZ_BMIN01000014.1"/>
</dbReference>
<dbReference type="SUPFAM" id="SSF51735">
    <property type="entry name" value="NAD(P)-binding Rossmann-fold domains"/>
    <property type="match status" value="1"/>
</dbReference>
<evidence type="ECO:0000256" key="2">
    <source>
        <dbReference type="ARBA" id="ARBA00023002"/>
    </source>
</evidence>
<dbReference type="Proteomes" id="UP000642571">
    <property type="component" value="Unassembled WGS sequence"/>
</dbReference>
<dbReference type="PRINTS" id="PR00080">
    <property type="entry name" value="SDRFAMILY"/>
</dbReference>
<dbReference type="CDD" id="cd05233">
    <property type="entry name" value="SDR_c"/>
    <property type="match status" value="1"/>
</dbReference>
<evidence type="ECO:0000256" key="3">
    <source>
        <dbReference type="RuleBase" id="RU000363"/>
    </source>
</evidence>
<accession>A0ABQ1Q9I9</accession>
<dbReference type="EMBL" id="BMIN01000014">
    <property type="protein sequence ID" value="GGD20161.1"/>
    <property type="molecule type" value="Genomic_DNA"/>
</dbReference>
<sequence>MNPTALITGASSGLGYEFAKLYAANGYNLIITARNEEKLQKLKDELNHIEVTIIPKDLSQPGASKELYQHVLDKDLTISALVNNAGFGLNGYFDELSLQEQQDMLQVNITALTELTHYFLPSLKKAANQGLPAGILNVASTAAFQPGPKMAVYYASKSYVLSFSEAMAEELKGSNVHVTTLCPGATETNFFKTAKAENSKLTSSTMSPQMVAKAGFEGYMKKQRVIVPGRVNRVSALAAKFVPRSVAARIAQNMNSANS</sequence>
<keyword evidence="5" id="KW-1185">Reference proteome</keyword>
<dbReference type="PANTHER" id="PTHR44196">
    <property type="entry name" value="DEHYDROGENASE/REDUCTASE SDR FAMILY MEMBER 7B"/>
    <property type="match status" value="1"/>
</dbReference>
<evidence type="ECO:0000313" key="5">
    <source>
        <dbReference type="Proteomes" id="UP000642571"/>
    </source>
</evidence>